<evidence type="ECO:0000256" key="1">
    <source>
        <dbReference type="SAM" id="Phobius"/>
    </source>
</evidence>
<comment type="caution">
    <text evidence="2">The sequence shown here is derived from an EMBL/GenBank/DDBJ whole genome shotgun (WGS) entry which is preliminary data.</text>
</comment>
<name>A0A5M9HB12_9SPHI</name>
<keyword evidence="3" id="KW-1185">Reference proteome</keyword>
<dbReference type="RefSeq" id="WP_141815943.1">
    <property type="nucleotide sequence ID" value="NZ_VFPL01000001.1"/>
</dbReference>
<sequence>MDDYSNMGELEKMIDRVIKAEREVPFDTQLSLKVMGGIGAREVPVYSLYQKVVQNMAIAACVLIAVFLGIYLGNVYSSYTVHAQQESVSANDAELEKLNMFVVQ</sequence>
<keyword evidence="1" id="KW-0812">Transmembrane</keyword>
<reference evidence="2 3" key="1">
    <citation type="submission" date="2019-09" db="EMBL/GenBank/DDBJ databases">
        <title>Pararcticibacter amylolyticus gen. nov., sp. nov., isolated from a rottenly hemp rope, and reclassification of Pedobacter tournemirensis as Pararcticibacter tournemirensis comb. nov.</title>
        <authorList>
            <person name="Cai Y."/>
        </authorList>
    </citation>
    <scope>NUCLEOTIDE SEQUENCE [LARGE SCALE GENOMIC DNA]</scope>
    <source>
        <strain evidence="2 3">TF5-37.2-LB10</strain>
    </source>
</reference>
<feature type="transmembrane region" description="Helical" evidence="1">
    <location>
        <begin position="52"/>
        <end position="72"/>
    </location>
</feature>
<accession>A0A5M9HB12</accession>
<evidence type="ECO:0000313" key="3">
    <source>
        <dbReference type="Proteomes" id="UP000322918"/>
    </source>
</evidence>
<keyword evidence="1" id="KW-0472">Membrane</keyword>
<dbReference type="Proteomes" id="UP000322918">
    <property type="component" value="Unassembled WGS sequence"/>
</dbReference>
<protein>
    <submittedName>
        <fullName evidence="2">Uncharacterized protein</fullName>
    </submittedName>
</protein>
<dbReference type="AlphaFoldDB" id="A0A5M9HB12"/>
<organism evidence="2 3">
    <name type="scientific">Arcticibacter tournemirensis</name>
    <dbReference type="NCBI Taxonomy" id="699437"/>
    <lineage>
        <taxon>Bacteria</taxon>
        <taxon>Pseudomonadati</taxon>
        <taxon>Bacteroidota</taxon>
        <taxon>Sphingobacteriia</taxon>
        <taxon>Sphingobacteriales</taxon>
        <taxon>Sphingobacteriaceae</taxon>
        <taxon>Arcticibacter</taxon>
    </lineage>
</organism>
<gene>
    <name evidence="2" type="ORF">F1649_07485</name>
</gene>
<dbReference type="OrthoDB" id="797216at2"/>
<dbReference type="EMBL" id="VWNE01000009">
    <property type="protein sequence ID" value="KAA8484172.1"/>
    <property type="molecule type" value="Genomic_DNA"/>
</dbReference>
<proteinExistence type="predicted"/>
<evidence type="ECO:0000313" key="2">
    <source>
        <dbReference type="EMBL" id="KAA8484172.1"/>
    </source>
</evidence>
<keyword evidence="1" id="KW-1133">Transmembrane helix</keyword>